<evidence type="ECO:0000313" key="6">
    <source>
        <dbReference type="Proteomes" id="UP000204221"/>
    </source>
</evidence>
<dbReference type="PROSITE" id="PS50977">
    <property type="entry name" value="HTH_TETR_2"/>
    <property type="match status" value="1"/>
</dbReference>
<dbReference type="RefSeq" id="WP_093941571.1">
    <property type="nucleotide sequence ID" value="NZ_CP022521.1"/>
</dbReference>
<reference evidence="5 6" key="1">
    <citation type="submission" date="2017-07" db="EMBL/GenBank/DDBJ databases">
        <title>Complete genome sequence of Actinoalloteichus hoggarensis DSM 45943, type strain of Actinoalloteichus hoggarensis.</title>
        <authorList>
            <person name="Ruckert C."/>
            <person name="Nouioui I."/>
            <person name="Willmese J."/>
            <person name="van Wezel G."/>
            <person name="Klenk H.-P."/>
            <person name="Kalinowski J."/>
            <person name="Zotchev S.B."/>
        </authorList>
    </citation>
    <scope>NUCLEOTIDE SEQUENCE [LARGE SCALE GENOMIC DNA]</scope>
    <source>
        <strain evidence="5 6">DSM 45943</strain>
    </source>
</reference>
<dbReference type="KEGG" id="ahg:AHOG_12795"/>
<dbReference type="InterPro" id="IPR004111">
    <property type="entry name" value="Repressor_TetR_C"/>
</dbReference>
<evidence type="ECO:0000256" key="1">
    <source>
        <dbReference type="ARBA" id="ARBA00022491"/>
    </source>
</evidence>
<dbReference type="EMBL" id="CP022521">
    <property type="protein sequence ID" value="ASO20202.1"/>
    <property type="molecule type" value="Genomic_DNA"/>
</dbReference>
<dbReference type="PRINTS" id="PR00455">
    <property type="entry name" value="HTHTETR"/>
</dbReference>
<dbReference type="SUPFAM" id="SSF48498">
    <property type="entry name" value="Tetracyclin repressor-like, C-terminal domain"/>
    <property type="match status" value="1"/>
</dbReference>
<keyword evidence="6" id="KW-1185">Reference proteome</keyword>
<dbReference type="PRINTS" id="PR00400">
    <property type="entry name" value="TETREPRESSOR"/>
</dbReference>
<dbReference type="AlphaFoldDB" id="A0A221W306"/>
<dbReference type="GO" id="GO:0000976">
    <property type="term" value="F:transcription cis-regulatory region binding"/>
    <property type="evidence" value="ECO:0007669"/>
    <property type="project" value="TreeGrafter"/>
</dbReference>
<keyword evidence="1" id="KW-0678">Repressor</keyword>
<gene>
    <name evidence="5" type="primary">tetR1</name>
    <name evidence="5" type="ORF">AHOG_12795</name>
</gene>
<proteinExistence type="predicted"/>
<dbReference type="PANTHER" id="PTHR30055:SF151">
    <property type="entry name" value="TRANSCRIPTIONAL REGULATORY PROTEIN"/>
    <property type="match status" value="1"/>
</dbReference>
<dbReference type="PANTHER" id="PTHR30055">
    <property type="entry name" value="HTH-TYPE TRANSCRIPTIONAL REGULATOR RUTR"/>
    <property type="match status" value="1"/>
</dbReference>
<evidence type="ECO:0000256" key="3">
    <source>
        <dbReference type="ARBA" id="ARBA00023125"/>
    </source>
</evidence>
<organism evidence="5 6">
    <name type="scientific">Actinoalloteichus hoggarensis</name>
    <dbReference type="NCBI Taxonomy" id="1470176"/>
    <lineage>
        <taxon>Bacteria</taxon>
        <taxon>Bacillati</taxon>
        <taxon>Actinomycetota</taxon>
        <taxon>Actinomycetes</taxon>
        <taxon>Pseudonocardiales</taxon>
        <taxon>Pseudonocardiaceae</taxon>
        <taxon>Actinoalloteichus</taxon>
    </lineage>
</organism>
<dbReference type="InterPro" id="IPR003012">
    <property type="entry name" value="Tet_transcr_reg_TetR"/>
</dbReference>
<dbReference type="InterPro" id="IPR001647">
    <property type="entry name" value="HTH_TetR"/>
</dbReference>
<evidence type="ECO:0000256" key="2">
    <source>
        <dbReference type="ARBA" id="ARBA00023015"/>
    </source>
</evidence>
<keyword evidence="4" id="KW-0804">Transcription</keyword>
<dbReference type="GO" id="GO:0045892">
    <property type="term" value="P:negative regulation of DNA-templated transcription"/>
    <property type="evidence" value="ECO:0007669"/>
    <property type="project" value="InterPro"/>
</dbReference>
<dbReference type="InterPro" id="IPR036271">
    <property type="entry name" value="Tet_transcr_reg_TetR-rel_C_sf"/>
</dbReference>
<dbReference type="GO" id="GO:0003700">
    <property type="term" value="F:DNA-binding transcription factor activity"/>
    <property type="evidence" value="ECO:0007669"/>
    <property type="project" value="TreeGrafter"/>
</dbReference>
<dbReference type="Gene3D" id="1.10.357.10">
    <property type="entry name" value="Tetracycline Repressor, domain 2"/>
    <property type="match status" value="1"/>
</dbReference>
<name>A0A221W306_9PSEU</name>
<dbReference type="GO" id="GO:0046677">
    <property type="term" value="P:response to antibiotic"/>
    <property type="evidence" value="ECO:0007669"/>
    <property type="project" value="InterPro"/>
</dbReference>
<dbReference type="SUPFAM" id="SSF46689">
    <property type="entry name" value="Homeodomain-like"/>
    <property type="match status" value="1"/>
</dbReference>
<dbReference type="InterPro" id="IPR050109">
    <property type="entry name" value="HTH-type_TetR-like_transc_reg"/>
</dbReference>
<keyword evidence="2" id="KW-0805">Transcription regulation</keyword>
<sequence length="266" mass="27929">MARPRQPRLSRARIVEAATALIDADGLDAFSTRRLALELGVRGPSLYNHFATKNEILDAVADAIIARVDVSFFADHDWCTALRRWAHSYRDALAAHPNVVPVLIRGPGRRPAALSMADAVYGGLVAAGWPPARATHIGAVMRYVVAGSALGSFARGFDADPALYEHDRYPHLSQAHLLADHQRSVDEGAFALGVDMLLAGLRELYAEVVGSPPAAAGRPVAQAFAESGAVESGAVDRPEPTGVGTGGPETAGSETTGAVKAGRPRG</sequence>
<dbReference type="InterPro" id="IPR009057">
    <property type="entry name" value="Homeodomain-like_sf"/>
</dbReference>
<dbReference type="OrthoDB" id="3291296at2"/>
<evidence type="ECO:0000256" key="4">
    <source>
        <dbReference type="ARBA" id="ARBA00023163"/>
    </source>
</evidence>
<dbReference type="Proteomes" id="UP000204221">
    <property type="component" value="Chromosome"/>
</dbReference>
<dbReference type="Pfam" id="PF00440">
    <property type="entry name" value="TetR_N"/>
    <property type="match status" value="1"/>
</dbReference>
<dbReference type="Pfam" id="PF02909">
    <property type="entry name" value="TetR_C_1"/>
    <property type="match status" value="1"/>
</dbReference>
<evidence type="ECO:0000313" key="5">
    <source>
        <dbReference type="EMBL" id="ASO20202.1"/>
    </source>
</evidence>
<accession>A0A221W306</accession>
<protein>
    <submittedName>
        <fullName evidence="5">Tetracycline repressor protein class B from transposon Tn10</fullName>
    </submittedName>
</protein>
<keyword evidence="3" id="KW-0238">DNA-binding</keyword>